<keyword evidence="1" id="KW-0812">Transmembrane</keyword>
<protein>
    <submittedName>
        <fullName evidence="2">Uncharacterized protein</fullName>
    </submittedName>
</protein>
<dbReference type="STRING" id="1302690.BUE76_00265"/>
<feature type="transmembrane region" description="Helical" evidence="1">
    <location>
        <begin position="22"/>
        <end position="42"/>
    </location>
</feature>
<dbReference type="RefSeq" id="WP_073047532.1">
    <property type="nucleotide sequence ID" value="NZ_FQUO01000020.1"/>
</dbReference>
<name>A0A1M5HVB8_9BACT</name>
<dbReference type="Proteomes" id="UP000184368">
    <property type="component" value="Unassembled WGS sequence"/>
</dbReference>
<dbReference type="EMBL" id="FQUO01000020">
    <property type="protein sequence ID" value="SHG19928.1"/>
    <property type="molecule type" value="Genomic_DNA"/>
</dbReference>
<dbReference type="Pfam" id="PF13572">
    <property type="entry name" value="DUF4134"/>
    <property type="match status" value="1"/>
</dbReference>
<dbReference type="OrthoDB" id="1029065at2"/>
<keyword evidence="1" id="KW-1133">Transmembrane helix</keyword>
<accession>A0A1M5HVB8</accession>
<sequence length="83" mass="9276">MNNLLFYLLQSWDAVENTATKVAYSVGNLCWVLCALFGLIGAIRIYNKWQLGAHCFRVDAEIAGWMGASLFFLAARTFIAIVL</sequence>
<gene>
    <name evidence="2" type="ORF">SAMN05444008_12078</name>
</gene>
<evidence type="ECO:0000313" key="3">
    <source>
        <dbReference type="Proteomes" id="UP000184368"/>
    </source>
</evidence>
<feature type="transmembrane region" description="Helical" evidence="1">
    <location>
        <begin position="62"/>
        <end position="82"/>
    </location>
</feature>
<evidence type="ECO:0000256" key="1">
    <source>
        <dbReference type="SAM" id="Phobius"/>
    </source>
</evidence>
<reference evidence="2 3" key="1">
    <citation type="submission" date="2016-11" db="EMBL/GenBank/DDBJ databases">
        <authorList>
            <person name="Jaros S."/>
            <person name="Januszkiewicz K."/>
            <person name="Wedrychowicz H."/>
        </authorList>
    </citation>
    <scope>NUCLEOTIDE SEQUENCE [LARGE SCALE GENOMIC DNA]</scope>
    <source>
        <strain evidence="2 3">DSM 26897</strain>
    </source>
</reference>
<dbReference type="InterPro" id="IPR025408">
    <property type="entry name" value="DUF4134"/>
</dbReference>
<evidence type="ECO:0000313" key="2">
    <source>
        <dbReference type="EMBL" id="SHG19928.1"/>
    </source>
</evidence>
<keyword evidence="1" id="KW-0472">Membrane</keyword>
<keyword evidence="3" id="KW-1185">Reference proteome</keyword>
<organism evidence="2 3">
    <name type="scientific">Cnuella takakiae</name>
    <dbReference type="NCBI Taxonomy" id="1302690"/>
    <lineage>
        <taxon>Bacteria</taxon>
        <taxon>Pseudomonadati</taxon>
        <taxon>Bacteroidota</taxon>
        <taxon>Chitinophagia</taxon>
        <taxon>Chitinophagales</taxon>
        <taxon>Chitinophagaceae</taxon>
        <taxon>Cnuella</taxon>
    </lineage>
</organism>
<proteinExistence type="predicted"/>
<dbReference type="AlphaFoldDB" id="A0A1M5HVB8"/>